<evidence type="ECO:0000256" key="3">
    <source>
        <dbReference type="ARBA" id="ARBA00022448"/>
    </source>
</evidence>
<dbReference type="InterPro" id="IPR050352">
    <property type="entry name" value="ABCG_transporters"/>
</dbReference>
<comment type="similarity">
    <text evidence="2">Belongs to the ABC transporter superfamily. ABCG family. Eye pigment precursor importer (TC 3.A.1.204) subfamily.</text>
</comment>
<evidence type="ECO:0000313" key="11">
    <source>
        <dbReference type="RefSeq" id="XP_014681141.1"/>
    </source>
</evidence>
<keyword evidence="3" id="KW-0813">Transport</keyword>
<dbReference type="SMART" id="SM00382">
    <property type="entry name" value="AAA"/>
    <property type="match status" value="1"/>
</dbReference>
<dbReference type="SUPFAM" id="SSF52540">
    <property type="entry name" value="P-loop containing nucleoside triphosphate hydrolases"/>
    <property type="match status" value="1"/>
</dbReference>
<keyword evidence="8" id="KW-0472">Membrane</keyword>
<evidence type="ECO:0000256" key="8">
    <source>
        <dbReference type="ARBA" id="ARBA00023136"/>
    </source>
</evidence>
<dbReference type="GeneID" id="106821020"/>
<evidence type="ECO:0000313" key="10">
    <source>
        <dbReference type="Proteomes" id="UP000695022"/>
    </source>
</evidence>
<organism evidence="10 11">
    <name type="scientific">Priapulus caudatus</name>
    <name type="common">Priapulid worm</name>
    <dbReference type="NCBI Taxonomy" id="37621"/>
    <lineage>
        <taxon>Eukaryota</taxon>
        <taxon>Metazoa</taxon>
        <taxon>Ecdysozoa</taxon>
        <taxon>Scalidophora</taxon>
        <taxon>Priapulida</taxon>
        <taxon>Priapulimorpha</taxon>
        <taxon>Priapulimorphida</taxon>
        <taxon>Priapulidae</taxon>
        <taxon>Priapulus</taxon>
    </lineage>
</organism>
<keyword evidence="4" id="KW-0812">Transmembrane</keyword>
<evidence type="ECO:0000256" key="6">
    <source>
        <dbReference type="ARBA" id="ARBA00022840"/>
    </source>
</evidence>
<evidence type="ECO:0000256" key="2">
    <source>
        <dbReference type="ARBA" id="ARBA00005814"/>
    </source>
</evidence>
<feature type="domain" description="ABC transporter" evidence="9">
    <location>
        <begin position="84"/>
        <end position="330"/>
    </location>
</feature>
<proteinExistence type="inferred from homology"/>
<comment type="subcellular location">
    <subcellularLocation>
        <location evidence="1">Membrane</location>
        <topology evidence="1">Multi-pass membrane protein</topology>
    </subcellularLocation>
</comment>
<gene>
    <name evidence="11" type="primary">LOC106821020</name>
</gene>
<evidence type="ECO:0000256" key="1">
    <source>
        <dbReference type="ARBA" id="ARBA00004141"/>
    </source>
</evidence>
<dbReference type="CDD" id="cd03213">
    <property type="entry name" value="ABCG_EPDR"/>
    <property type="match status" value="1"/>
</dbReference>
<keyword evidence="7" id="KW-1133">Transmembrane helix</keyword>
<keyword evidence="6" id="KW-0067">ATP-binding</keyword>
<dbReference type="Pfam" id="PF19055">
    <property type="entry name" value="ABC2_membrane_7"/>
    <property type="match status" value="1"/>
</dbReference>
<reference evidence="11" key="1">
    <citation type="submission" date="2025-08" db="UniProtKB">
        <authorList>
            <consortium name="RefSeq"/>
        </authorList>
    </citation>
    <scope>IDENTIFICATION</scope>
</reference>
<dbReference type="InterPro" id="IPR017871">
    <property type="entry name" value="ABC_transporter-like_CS"/>
</dbReference>
<dbReference type="InterPro" id="IPR043926">
    <property type="entry name" value="ABCG_dom"/>
</dbReference>
<dbReference type="PROSITE" id="PS50893">
    <property type="entry name" value="ABC_TRANSPORTER_2"/>
    <property type="match status" value="1"/>
</dbReference>
<dbReference type="InterPro" id="IPR027417">
    <property type="entry name" value="P-loop_NTPase"/>
</dbReference>
<dbReference type="Gene3D" id="3.40.50.300">
    <property type="entry name" value="P-loop containing nucleotide triphosphate hydrolases"/>
    <property type="match status" value="1"/>
</dbReference>
<keyword evidence="5" id="KW-0547">Nucleotide-binding</keyword>
<dbReference type="InterPro" id="IPR003593">
    <property type="entry name" value="AAA+_ATPase"/>
</dbReference>
<accession>A0ABM1F9M0</accession>
<evidence type="ECO:0000256" key="5">
    <source>
        <dbReference type="ARBA" id="ARBA00022741"/>
    </source>
</evidence>
<protein>
    <submittedName>
        <fullName evidence="11">Protein white-like isoform X1</fullName>
    </submittedName>
</protein>
<dbReference type="InterPro" id="IPR003439">
    <property type="entry name" value="ABC_transporter-like_ATP-bd"/>
</dbReference>
<sequence length="363" mass="40156">MNMDEGLGISEHAIAELLVDDDSDAEYEAIEREGSLENDIFKQPPPVEKEHVYGKDVSRIISVNEIENVTLTWENLNVYVTTRAGGKSLFRKSKNGVNGKTKQILQNVTGYAKAGTLLAIMGASGAGKSTLLNCLTYRNIDKLTIDGNIKVNGQAAGPGIRSLSAYVQQNDVFIGTLKVGEHLRFQAMLRMDKEFTYKQRMQRVDESLTELGLKKCENTLIGVPGRLKGISGGEKKRLAFASEVLTNPKLMFCDEPTSGLDSFMAQNVVTVLKSLANRGKTILCTIHQPSSEVYAMFDRVLLMAEGRTAYLGPKQQVHSFFGSLNYRCPQNFNPADFYIHTLAVVPSREQECKLTVKKISDAF</sequence>
<evidence type="ECO:0000259" key="9">
    <source>
        <dbReference type="PROSITE" id="PS50893"/>
    </source>
</evidence>
<evidence type="ECO:0000256" key="7">
    <source>
        <dbReference type="ARBA" id="ARBA00022989"/>
    </source>
</evidence>
<dbReference type="RefSeq" id="XP_014681141.1">
    <property type="nucleotide sequence ID" value="XM_014825655.1"/>
</dbReference>
<evidence type="ECO:0000256" key="4">
    <source>
        <dbReference type="ARBA" id="ARBA00022692"/>
    </source>
</evidence>
<dbReference type="PANTHER" id="PTHR48041:SF139">
    <property type="entry name" value="PROTEIN SCARLET"/>
    <property type="match status" value="1"/>
</dbReference>
<keyword evidence="10" id="KW-1185">Reference proteome</keyword>
<dbReference type="Proteomes" id="UP000695022">
    <property type="component" value="Unplaced"/>
</dbReference>
<name>A0ABM1F9M0_PRICU</name>
<dbReference type="PROSITE" id="PS00211">
    <property type="entry name" value="ABC_TRANSPORTER_1"/>
    <property type="match status" value="1"/>
</dbReference>
<dbReference type="Pfam" id="PF00005">
    <property type="entry name" value="ABC_tran"/>
    <property type="match status" value="1"/>
</dbReference>
<dbReference type="PANTHER" id="PTHR48041">
    <property type="entry name" value="ABC TRANSPORTER G FAMILY MEMBER 28"/>
    <property type="match status" value="1"/>
</dbReference>